<dbReference type="RefSeq" id="WP_119515193.1">
    <property type="nucleotide sequence ID" value="NZ_NQYH01000001.1"/>
</dbReference>
<dbReference type="Gene3D" id="3.30.1330.70">
    <property type="entry name" value="Holliday junction resolvase RusA"/>
    <property type="match status" value="1"/>
</dbReference>
<organism evidence="1 2">
    <name type="scientific">Neopusillimonas maritima</name>
    <dbReference type="NCBI Taxonomy" id="2026239"/>
    <lineage>
        <taxon>Bacteria</taxon>
        <taxon>Pseudomonadati</taxon>
        <taxon>Pseudomonadota</taxon>
        <taxon>Betaproteobacteria</taxon>
        <taxon>Burkholderiales</taxon>
        <taxon>Alcaligenaceae</taxon>
        <taxon>Neopusillimonas</taxon>
    </lineage>
</organism>
<dbReference type="InterPro" id="IPR036614">
    <property type="entry name" value="RusA-like_sf"/>
</dbReference>
<dbReference type="GO" id="GO:0006310">
    <property type="term" value="P:DNA recombination"/>
    <property type="evidence" value="ECO:0007669"/>
    <property type="project" value="InterPro"/>
</dbReference>
<protein>
    <submittedName>
        <fullName evidence="1">Uncharacterized protein</fullName>
    </submittedName>
</protein>
<gene>
    <name evidence="1" type="ORF">CJP73_00525</name>
</gene>
<dbReference type="GO" id="GO:0006281">
    <property type="term" value="P:DNA repair"/>
    <property type="evidence" value="ECO:0007669"/>
    <property type="project" value="InterPro"/>
</dbReference>
<proteinExistence type="predicted"/>
<reference evidence="1 2" key="1">
    <citation type="submission" date="2017-08" db="EMBL/GenBank/DDBJ databases">
        <title>Pusillimonas indicus sp. nov., a member of the family Alcaligenaceae isolated from surface seawater.</title>
        <authorList>
            <person name="Li J."/>
        </authorList>
    </citation>
    <scope>NUCLEOTIDE SEQUENCE [LARGE SCALE GENOMIC DNA]</scope>
    <source>
        <strain evidence="1 2">L52-1-41</strain>
    </source>
</reference>
<dbReference type="GO" id="GO:0000287">
    <property type="term" value="F:magnesium ion binding"/>
    <property type="evidence" value="ECO:0007669"/>
    <property type="project" value="InterPro"/>
</dbReference>
<dbReference type="AlphaFoldDB" id="A0A3A1YWP0"/>
<name>A0A3A1YWP0_9BURK</name>
<evidence type="ECO:0000313" key="2">
    <source>
        <dbReference type="Proteomes" id="UP000266206"/>
    </source>
</evidence>
<accession>A0A3A1YWP0</accession>
<evidence type="ECO:0000313" key="1">
    <source>
        <dbReference type="EMBL" id="RIY41966.1"/>
    </source>
</evidence>
<dbReference type="EMBL" id="NQYH01000001">
    <property type="protein sequence ID" value="RIY41966.1"/>
    <property type="molecule type" value="Genomic_DNA"/>
</dbReference>
<dbReference type="OrthoDB" id="8811501at2"/>
<sequence length="123" mass="13933">MTLERLTITFSWPDKKLWPNDKNGKAWMSFQAEKARARDEGYWSAKKALGTNSIQLHARTPTKVLFVFPDRRNRDIEGCIGAIKHHIDGIAKALGVDDKIFRPWTVDDVLDTKGQGLVIVEIG</sequence>
<comment type="caution">
    <text evidence="1">The sequence shown here is derived from an EMBL/GenBank/DDBJ whole genome shotgun (WGS) entry which is preliminary data.</text>
</comment>
<dbReference type="Proteomes" id="UP000266206">
    <property type="component" value="Unassembled WGS sequence"/>
</dbReference>
<dbReference type="SUPFAM" id="SSF103084">
    <property type="entry name" value="Holliday junction resolvase RusA"/>
    <property type="match status" value="1"/>
</dbReference>